<dbReference type="EMBL" id="JAERPS020000001">
    <property type="protein sequence ID" value="MBZ9610706.1"/>
    <property type="molecule type" value="Genomic_DNA"/>
</dbReference>
<reference evidence="1 2" key="1">
    <citation type="submission" date="2021-08" db="EMBL/GenBank/DDBJ databases">
        <title>Rheinheimera aquimaris sp. nov., isolated from seawater of the East Sea in Korea.</title>
        <authorList>
            <person name="Kim K.H."/>
            <person name="Wenting R."/>
            <person name="Kim K.R."/>
            <person name="Jeon C.O."/>
        </authorList>
    </citation>
    <scope>NUCLEOTIDE SEQUENCE [LARGE SCALE GENOMIC DNA]</scope>
    <source>
        <strain evidence="1 2">MA-13</strain>
    </source>
</reference>
<accession>A0ABS7X585</accession>
<name>A0ABS7X585_9GAMM</name>
<proteinExistence type="predicted"/>
<dbReference type="Pfam" id="PF02635">
    <property type="entry name" value="DsrE"/>
    <property type="match status" value="1"/>
</dbReference>
<dbReference type="RefSeq" id="WP_205310708.1">
    <property type="nucleotide sequence ID" value="NZ_JAERPS020000001.1"/>
</dbReference>
<dbReference type="SUPFAM" id="SSF75169">
    <property type="entry name" value="DsrEFH-like"/>
    <property type="match status" value="1"/>
</dbReference>
<sequence length="120" mass="13096">MARFGLLLTCNGFANQNLASVMLFARAALNKGHEIDHLFLYQDAVYSVAAHTDLPADEPDLASELAQFCQQHAIALLFCITAAEKRGVVSDIRPARAGYIAAGLAEFAMRQVNIDKLVQF</sequence>
<evidence type="ECO:0000313" key="1">
    <source>
        <dbReference type="EMBL" id="MBZ9610706.1"/>
    </source>
</evidence>
<evidence type="ECO:0000313" key="2">
    <source>
        <dbReference type="Proteomes" id="UP000663814"/>
    </source>
</evidence>
<dbReference type="InterPro" id="IPR003787">
    <property type="entry name" value="Sulphur_relay_DsrE/F-like"/>
</dbReference>
<comment type="caution">
    <text evidence="1">The sequence shown here is derived from an EMBL/GenBank/DDBJ whole genome shotgun (WGS) entry which is preliminary data.</text>
</comment>
<gene>
    <name evidence="1" type="ORF">I4W93_003750</name>
</gene>
<organism evidence="1 2">
    <name type="scientific">Rheinheimera maricola</name>
    <dbReference type="NCBI Taxonomy" id="2793282"/>
    <lineage>
        <taxon>Bacteria</taxon>
        <taxon>Pseudomonadati</taxon>
        <taxon>Pseudomonadota</taxon>
        <taxon>Gammaproteobacteria</taxon>
        <taxon>Chromatiales</taxon>
        <taxon>Chromatiaceae</taxon>
        <taxon>Rheinheimera</taxon>
    </lineage>
</organism>
<dbReference type="Proteomes" id="UP000663814">
    <property type="component" value="Unassembled WGS sequence"/>
</dbReference>
<dbReference type="PANTHER" id="PTHR34874:SF3">
    <property type="entry name" value="SULFURTRANSFERASE TUSD"/>
    <property type="match status" value="1"/>
</dbReference>
<keyword evidence="2" id="KW-1185">Reference proteome</keyword>
<dbReference type="Gene3D" id="3.40.1260.10">
    <property type="entry name" value="DsrEFH-like"/>
    <property type="match status" value="1"/>
</dbReference>
<dbReference type="PANTHER" id="PTHR34874">
    <property type="entry name" value="PROTEIN YCHN"/>
    <property type="match status" value="1"/>
</dbReference>
<dbReference type="InterPro" id="IPR027396">
    <property type="entry name" value="DsrEFH-like"/>
</dbReference>
<protein>
    <submittedName>
        <fullName evidence="1">DsrE family protein</fullName>
    </submittedName>
</protein>